<protein>
    <submittedName>
        <fullName evidence="3">InlB B-repeat-containing protein</fullName>
    </submittedName>
</protein>
<comment type="caution">
    <text evidence="3">The sequence shown here is derived from an EMBL/GenBank/DDBJ whole genome shotgun (WGS) entry which is preliminary data.</text>
</comment>
<dbReference type="SUPFAM" id="SSF110296">
    <property type="entry name" value="Oligoxyloglucan reducing end-specific cellobiohydrolase"/>
    <property type="match status" value="1"/>
</dbReference>
<dbReference type="PANTHER" id="PTHR43308:SF5">
    <property type="entry name" value="S-LAYER PROTEIN _ PEPTIDOGLYCAN ENDO-BETA-N-ACETYLGLUCOSAMINIDASE"/>
    <property type="match status" value="1"/>
</dbReference>
<evidence type="ECO:0000313" key="4">
    <source>
        <dbReference type="Proteomes" id="UP000564644"/>
    </source>
</evidence>
<dbReference type="Pfam" id="PF09479">
    <property type="entry name" value="Flg_new"/>
    <property type="match status" value="6"/>
</dbReference>
<feature type="domain" description="SLH" evidence="2">
    <location>
        <begin position="987"/>
        <end position="1050"/>
    </location>
</feature>
<evidence type="ECO:0000259" key="2">
    <source>
        <dbReference type="PROSITE" id="PS51272"/>
    </source>
</evidence>
<comment type="subcellular location">
    <subcellularLocation>
        <location evidence="1">Cell envelope</location>
    </subcellularLocation>
</comment>
<dbReference type="RefSeq" id="WP_185127090.1">
    <property type="nucleotide sequence ID" value="NZ_JACJVO010000001.1"/>
</dbReference>
<feature type="domain" description="SLH" evidence="2">
    <location>
        <begin position="926"/>
        <end position="986"/>
    </location>
</feature>
<dbReference type="EMBL" id="JACJVO010000001">
    <property type="protein sequence ID" value="MBB6729422.1"/>
    <property type="molecule type" value="Genomic_DNA"/>
</dbReference>
<dbReference type="PANTHER" id="PTHR43308">
    <property type="entry name" value="OUTER MEMBRANE PROTEIN ALPHA-RELATED"/>
    <property type="match status" value="1"/>
</dbReference>
<dbReference type="InterPro" id="IPR042229">
    <property type="entry name" value="Listeria/Bacterioides_rpt_sf"/>
</dbReference>
<gene>
    <name evidence="3" type="ORF">H7C18_00745</name>
</gene>
<dbReference type="InterPro" id="IPR051465">
    <property type="entry name" value="Cell_Envelope_Struct_Comp"/>
</dbReference>
<accession>A0A7X0SGC5</accession>
<keyword evidence="4" id="KW-1185">Reference proteome</keyword>
<dbReference type="Proteomes" id="UP000564644">
    <property type="component" value="Unassembled WGS sequence"/>
</dbReference>
<dbReference type="InterPro" id="IPR013378">
    <property type="entry name" value="InlB-like_B-rpt"/>
</dbReference>
<reference evidence="3 4" key="1">
    <citation type="submission" date="2020-08" db="EMBL/GenBank/DDBJ databases">
        <title>Cohnella phylogeny.</title>
        <authorList>
            <person name="Dunlap C."/>
        </authorList>
    </citation>
    <scope>NUCLEOTIDE SEQUENCE [LARGE SCALE GENOMIC DNA]</scope>
    <source>
        <strain evidence="3 4">CBP 2801</strain>
    </source>
</reference>
<dbReference type="NCBIfam" id="TIGR02543">
    <property type="entry name" value="List_Bact_rpt"/>
    <property type="match status" value="6"/>
</dbReference>
<dbReference type="Gene3D" id="2.60.220.30">
    <property type="match status" value="1"/>
</dbReference>
<dbReference type="PROSITE" id="PS51272">
    <property type="entry name" value="SLH"/>
    <property type="match status" value="3"/>
</dbReference>
<evidence type="ECO:0000256" key="1">
    <source>
        <dbReference type="ARBA" id="ARBA00004196"/>
    </source>
</evidence>
<organism evidence="3 4">
    <name type="scientific">Cohnella zeiphila</name>
    <dbReference type="NCBI Taxonomy" id="2761120"/>
    <lineage>
        <taxon>Bacteria</taxon>
        <taxon>Bacillati</taxon>
        <taxon>Bacillota</taxon>
        <taxon>Bacilli</taxon>
        <taxon>Bacillales</taxon>
        <taxon>Paenibacillaceae</taxon>
        <taxon>Cohnella</taxon>
    </lineage>
</organism>
<dbReference type="Pfam" id="PF00395">
    <property type="entry name" value="SLH"/>
    <property type="match status" value="3"/>
</dbReference>
<dbReference type="AlphaFoldDB" id="A0A7X0SGC5"/>
<feature type="domain" description="SLH" evidence="2">
    <location>
        <begin position="1052"/>
        <end position="1106"/>
    </location>
</feature>
<evidence type="ECO:0000313" key="3">
    <source>
        <dbReference type="EMBL" id="MBB6729422.1"/>
    </source>
</evidence>
<sequence length="1106" mass="116245">MGFTDVAYGNGKYVAVVYKDYTTGQIYTSGDGATWTLTDSQAHGYKGVTFANGSFVAVGVGGIIAISANGMDWKSGILPNFNFIDFTAVSYGNGKYIAVGTNGNIATSASADFFGWTVQDSIHNHIYGVTYGNGKFVAVGTDGIIQTSVDGATWTNVASGTTEELYGVTFGNNRFVAVGYKGTLLTSGDGVSWTSRTTNTTYELRDVIYADGTYVAVGQEETILTSSDGATWTTRWSGGIAGGFLSGVTFANGAFLVMGSGAILQNADPYALTYSGNGNTGGTAPTDGNTYSRVEFVTASENTGNLSKTGFLFAGWNTAADGSGMNYAPGNMFKMTSNLTLYAQWKADPRHRVTYNGNGSTEGTVPTDNAMYWERDSVTVAGNAGNLARAGYVFAGWSKVADGSGSTYAPGSTFEMGAADVTLYAQWTQKFTVTYDGNGNTGGTAPTDGNTYSQVEFVEAPENTGNLTKTGYLFAGWNTAADGSGMNYAPGNMFKMTSNLTLYAQWKEDPRHRVTYNGNGSTEGAVPTDDAMYWERDSVTVAGNTGNLARAGYVFAGWSKVADGSGWTYAPGSTFVMGAADVTLYAQWKQTYTISYDGNGSTGGVVPTDNTTYLPNASVTVADNTGSLTRTGYVFAGWNTAADGSGTSYAAGSTFDIAANVTLYAQWSQTYAIFYDGNGSAGGLAPTDNNSYLQGESVTVAGNTRHLEKSGYTFAGWNTAADGSGTSYEAGASFPMGASNVTLYAQWEANPPVIPPVNPPVNPPMNPPVNPPMNPPVIPPGDPTPTVSTDGILTLPAGKPGKAGLGDQITVTIPAGATSKDLQLKIEELLNDQNLLTNHNNIKLVSPIFEMIKNFSENFNLPVTLTIVFDSSNVSGDQRAAVFYYDESKKEWVEVGGGTVIGNRITVKVDHFTKYAVFAVGDPPTAHTPDLSDISGHWAEANIIKAVNQGVALGYPDGTFKPDKTVTRTEFAVMLMNALRPTGEGEALPFTDSAMIGAWARKAIAQASEAGIIQGFPDGTFRPDTLISRAEMASMIAKALGRSADTNVTASFADAGDIPAWAEDGISFVSQTGIMQGIGANRFAPSLQATRAEAVTALLNMLSLQI</sequence>
<dbReference type="InterPro" id="IPR001119">
    <property type="entry name" value="SLH_dom"/>
</dbReference>
<name>A0A7X0SGC5_9BACL</name>
<dbReference type="Gene3D" id="2.60.40.4270">
    <property type="entry name" value="Listeria-Bacteroides repeat domain"/>
    <property type="match status" value="6"/>
</dbReference>
<proteinExistence type="predicted"/>
<dbReference type="GO" id="GO:0030313">
    <property type="term" value="C:cell envelope"/>
    <property type="evidence" value="ECO:0007669"/>
    <property type="project" value="UniProtKB-SubCell"/>
</dbReference>